<proteinExistence type="predicted"/>
<evidence type="ECO:0000313" key="1">
    <source>
        <dbReference type="EMBL" id="TGX82449.1"/>
    </source>
</evidence>
<reference evidence="1" key="1">
    <citation type="submission" date="2019-04" db="EMBL/GenBank/DDBJ databases">
        <title>Microbes associate with the intestines of laboratory mice.</title>
        <authorList>
            <person name="Navarre W."/>
            <person name="Wong E."/>
            <person name="Huang K."/>
            <person name="Tropini C."/>
            <person name="Ng K."/>
            <person name="Yu B."/>
        </authorList>
    </citation>
    <scope>NUCLEOTIDE SEQUENCE</scope>
    <source>
        <strain evidence="1">NM73_A23</strain>
    </source>
</reference>
<evidence type="ECO:0000313" key="2">
    <source>
        <dbReference type="Proteomes" id="UP000308886"/>
    </source>
</evidence>
<organism evidence="1 2">
    <name type="scientific">Palleniella muris</name>
    <dbReference type="NCBI Taxonomy" id="3038145"/>
    <lineage>
        <taxon>Bacteria</taxon>
        <taxon>Pseudomonadati</taxon>
        <taxon>Bacteroidota</taxon>
        <taxon>Bacteroidia</taxon>
        <taxon>Bacteroidales</taxon>
        <taxon>Prevotellaceae</taxon>
        <taxon>Palleniella</taxon>
    </lineage>
</organism>
<accession>A0AC61QRT4</accession>
<dbReference type="Proteomes" id="UP000308886">
    <property type="component" value="Unassembled WGS sequence"/>
</dbReference>
<dbReference type="EMBL" id="SRZC01000009">
    <property type="protein sequence ID" value="TGX82449.1"/>
    <property type="molecule type" value="Genomic_DNA"/>
</dbReference>
<keyword evidence="2" id="KW-1185">Reference proteome</keyword>
<name>A0AC61QRT4_9BACT</name>
<sequence length="371" mass="42331">MERKELFDIIKRWIADGGDKEEARQAANAVTPIAEKGSVQAQLLLGHYHYHLDCDNPRFITWFEKAADSGNEKAAGFLSDYYRYACDNTEQDKALGRKWHYRKIEILKKKADKGVATAAKALMNLYVYERPDDMEEKEGLASAIEWYDRWIDILRAKAESGNAKDKKKLADILYWEHAVPEEILFDIRDRHDEAAKIYKELADTAGDGLSYFNLGHTYSREENGLEQAFECYVKAAELGYTKACYNVATAYFDGEGVEKDWTKAFEWFKKGADSGDAFSMLKLAECHNRGIGCVKDHNAAMGLYTQLINRKTLKGSDAGIAEYELGNMYLKGLGVEQDLQKAYDCFKQAAAHYNRAAENALNNKKFRDFRR</sequence>
<gene>
    <name evidence="1" type="ORF">E5358_06670</name>
</gene>
<protein>
    <submittedName>
        <fullName evidence="1">Sel1 repeat family protein</fullName>
    </submittedName>
</protein>
<comment type="caution">
    <text evidence="1">The sequence shown here is derived from an EMBL/GenBank/DDBJ whole genome shotgun (WGS) entry which is preliminary data.</text>
</comment>